<dbReference type="SUPFAM" id="SSF50729">
    <property type="entry name" value="PH domain-like"/>
    <property type="match status" value="1"/>
</dbReference>
<feature type="region of interest" description="Disordered" evidence="4">
    <location>
        <begin position="219"/>
        <end position="268"/>
    </location>
</feature>
<protein>
    <submittedName>
        <fullName evidence="9">Rho guanine nucleotide exchange factor 19 isoform X2</fullName>
    </submittedName>
</protein>
<accession>A0A8M1H166</accession>
<reference evidence="9" key="1">
    <citation type="submission" date="2025-08" db="UniProtKB">
        <authorList>
            <consortium name="RefSeq"/>
        </authorList>
    </citation>
    <scope>IDENTIFICATION</scope>
    <source>
        <tissue evidence="9">Whole blood</tissue>
    </source>
</reference>
<feature type="domain" description="DH" evidence="7">
    <location>
        <begin position="438"/>
        <end position="512"/>
    </location>
</feature>
<evidence type="ECO:0000313" key="8">
    <source>
        <dbReference type="Proteomes" id="UP000261680"/>
    </source>
</evidence>
<dbReference type="Gene3D" id="2.30.29.30">
    <property type="entry name" value="Pleckstrin-homology domain (PH domain)/Phosphotyrosine-binding domain (PTB)"/>
    <property type="match status" value="1"/>
</dbReference>
<dbReference type="GO" id="GO:0032956">
    <property type="term" value="P:regulation of actin cytoskeleton organization"/>
    <property type="evidence" value="ECO:0007669"/>
    <property type="project" value="TreeGrafter"/>
</dbReference>
<evidence type="ECO:0000256" key="4">
    <source>
        <dbReference type="SAM" id="MobiDB-lite"/>
    </source>
</evidence>
<gene>
    <name evidence="9" type="primary">ARHGEF19</name>
</gene>
<feature type="region of interest" description="Disordered" evidence="4">
    <location>
        <begin position="172"/>
        <end position="191"/>
    </location>
</feature>
<evidence type="ECO:0000259" key="6">
    <source>
        <dbReference type="PROSITE" id="PS50003"/>
    </source>
</evidence>
<dbReference type="PROSITE" id="PS50003">
    <property type="entry name" value="PH_DOMAIN"/>
    <property type="match status" value="1"/>
</dbReference>
<feature type="compositionally biased region" description="Basic and acidic residues" evidence="4">
    <location>
        <begin position="231"/>
        <end position="247"/>
    </location>
</feature>
<dbReference type="InterPro" id="IPR035899">
    <property type="entry name" value="DBL_dom_sf"/>
</dbReference>
<dbReference type="AlphaFoldDB" id="A0A8M1H166"/>
<dbReference type="InterPro" id="IPR000219">
    <property type="entry name" value="DH_dom"/>
</dbReference>
<keyword evidence="8" id="KW-1185">Reference proteome</keyword>
<dbReference type="PANTHER" id="PTHR12845">
    <property type="entry name" value="GUANINE NUCLEOTIDE EXCHANGE FACTOR"/>
    <property type="match status" value="1"/>
</dbReference>
<dbReference type="SMART" id="SM00326">
    <property type="entry name" value="SH3"/>
    <property type="match status" value="1"/>
</dbReference>
<proteinExistence type="predicted"/>
<dbReference type="CTD" id="128272"/>
<evidence type="ECO:0000259" key="7">
    <source>
        <dbReference type="PROSITE" id="PS50010"/>
    </source>
</evidence>
<dbReference type="PROSITE" id="PS50002">
    <property type="entry name" value="SH3"/>
    <property type="match status" value="1"/>
</dbReference>
<name>A0A8M1H166_URSMA</name>
<dbReference type="SUPFAM" id="SSF50044">
    <property type="entry name" value="SH3-domain"/>
    <property type="match status" value="1"/>
</dbReference>
<feature type="region of interest" description="Disordered" evidence="4">
    <location>
        <begin position="74"/>
        <end position="138"/>
    </location>
</feature>
<feature type="region of interest" description="Disordered" evidence="4">
    <location>
        <begin position="1"/>
        <end position="20"/>
    </location>
</feature>
<dbReference type="Pfam" id="PF07653">
    <property type="entry name" value="SH3_2"/>
    <property type="match status" value="1"/>
</dbReference>
<dbReference type="SMART" id="SM00325">
    <property type="entry name" value="RhoGEF"/>
    <property type="match status" value="1"/>
</dbReference>
<keyword evidence="2" id="KW-0344">Guanine-nucleotide releasing factor</keyword>
<evidence type="ECO:0000256" key="1">
    <source>
        <dbReference type="ARBA" id="ARBA00022443"/>
    </source>
</evidence>
<dbReference type="InterPro" id="IPR036028">
    <property type="entry name" value="SH3-like_dom_sf"/>
</dbReference>
<feature type="compositionally biased region" description="Basic and acidic residues" evidence="4">
    <location>
        <begin position="309"/>
        <end position="318"/>
    </location>
</feature>
<dbReference type="RefSeq" id="XP_040501766.1">
    <property type="nucleotide sequence ID" value="XM_040645832.1"/>
</dbReference>
<dbReference type="CDD" id="cd11940">
    <property type="entry name" value="SH3_ARHGEF5_19"/>
    <property type="match status" value="1"/>
</dbReference>
<dbReference type="InterPro" id="IPR047271">
    <property type="entry name" value="Ephexin-like"/>
</dbReference>
<sequence>MDCGPPATLQSHLAGPRGTARRPIAVCQQESLSFAELPTLQPPSPVCLDLFPVAPEGLRAPGSRWSLGTPAPLQGLLWPPSPEVPDTEISTSGGMRPSRAGSWPHCPSAQPPALEGPWSPQHPQPQRRASHGSEKKSAWRKMRVYQREELPGSPEAHTVFLEHGQAAEQALSTEEPRTLELSGPSRVGLEGPERRRFSASELMTRLHTSLRLGRNSAARVLTPGSGTGAAREGKAPGRESRSVEMRVDGLAMPVPVDPSRGHSCWPEPRLDTQEELALGSRSASERRQSRFLLNTVLYQEYSDVASARELRRQQREEEGPGDEAEGAEEGPGPPRANLSPSSSFRAQRSARGSTFSLWQDIPDVRGSGVLATLSLRDCKLQEAKFELITSEASYIHSLSVAVGHFLGSAELSECLGVQDKQWLFSKLPEVKSTSESLENPKFPGILARLEESPVCQRLPLTSFLILPFQRITRLKMLVENILKRTAQGSEDEDMATKAFNALKELVQECNASVQSMKRTEELIHLSKKIHFEGKIFPLISQARWLVRHGELVELAPLPAAPPAKLKLSSKAVYLHLFNDCLLLSRRKELGKFAVFVHARMAELQVKDLSQKLQGIPGHVFLLQLLHRPHAKHQFLLRARTESEKQRWISALCPSSSREDKEVFSEGQDRPQVQCVRTYKALQPDELTLEKTDILAVRTQTSDGWLEGVRLADGEKGWVPQAYVEEISSLSARLRNLRENKRITSATSKLGEPPA</sequence>
<feature type="domain" description="SH3" evidence="5">
    <location>
        <begin position="667"/>
        <end position="728"/>
    </location>
</feature>
<dbReference type="GeneID" id="103666833"/>
<dbReference type="FunFam" id="2.30.30.40:FF:000111">
    <property type="entry name" value="Rho guanine nucleotide exchange factor (GEF) 5"/>
    <property type="match status" value="1"/>
</dbReference>
<dbReference type="Pfam" id="PF00621">
    <property type="entry name" value="RhoGEF"/>
    <property type="match status" value="1"/>
</dbReference>
<evidence type="ECO:0000256" key="3">
    <source>
        <dbReference type="PROSITE-ProRule" id="PRU00192"/>
    </source>
</evidence>
<dbReference type="Gene3D" id="2.30.30.40">
    <property type="entry name" value="SH3 Domains"/>
    <property type="match status" value="1"/>
</dbReference>
<dbReference type="PANTHER" id="PTHR12845:SF6">
    <property type="entry name" value="RHO GUANINE NUCLEOTIDE EXCHANGE FACTOR 19"/>
    <property type="match status" value="1"/>
</dbReference>
<evidence type="ECO:0000256" key="2">
    <source>
        <dbReference type="ARBA" id="ARBA00022658"/>
    </source>
</evidence>
<dbReference type="SUPFAM" id="SSF48065">
    <property type="entry name" value="DBL homology domain (DH-domain)"/>
    <property type="match status" value="1"/>
</dbReference>
<dbReference type="Gene3D" id="1.20.900.10">
    <property type="entry name" value="Dbl homology (DH) domain"/>
    <property type="match status" value="2"/>
</dbReference>
<feature type="domain" description="PH" evidence="6">
    <location>
        <begin position="618"/>
        <end position="656"/>
    </location>
</feature>
<dbReference type="InterPro" id="IPR047270">
    <property type="entry name" value="PH_ephexin"/>
</dbReference>
<dbReference type="FunFam" id="2.30.29.30:FF:000205">
    <property type="entry name" value="Rho guanine nucleotide exchange factor (GEF) 19"/>
    <property type="match status" value="1"/>
</dbReference>
<dbReference type="PROSITE" id="PS50010">
    <property type="entry name" value="DH_2"/>
    <property type="match status" value="1"/>
</dbReference>
<dbReference type="InterPro" id="IPR001452">
    <property type="entry name" value="SH3_domain"/>
</dbReference>
<dbReference type="GO" id="GO:0005085">
    <property type="term" value="F:guanyl-nucleotide exchange factor activity"/>
    <property type="evidence" value="ECO:0007669"/>
    <property type="project" value="UniProtKB-KW"/>
</dbReference>
<dbReference type="SMART" id="SM00233">
    <property type="entry name" value="PH"/>
    <property type="match status" value="1"/>
</dbReference>
<evidence type="ECO:0000259" key="5">
    <source>
        <dbReference type="PROSITE" id="PS50002"/>
    </source>
</evidence>
<dbReference type="InterPro" id="IPR011993">
    <property type="entry name" value="PH-like_dom_sf"/>
</dbReference>
<dbReference type="CDD" id="cd01221">
    <property type="entry name" value="PH_ephexin"/>
    <property type="match status" value="1"/>
</dbReference>
<evidence type="ECO:0000313" key="9">
    <source>
        <dbReference type="RefSeq" id="XP_040501766.1"/>
    </source>
</evidence>
<dbReference type="InterPro" id="IPR001849">
    <property type="entry name" value="PH_domain"/>
</dbReference>
<keyword evidence="1 3" id="KW-0728">SH3 domain</keyword>
<dbReference type="Proteomes" id="UP000261680">
    <property type="component" value="Unplaced"/>
</dbReference>
<feature type="region of interest" description="Disordered" evidence="4">
    <location>
        <begin position="309"/>
        <end position="345"/>
    </location>
</feature>
<feature type="compositionally biased region" description="Acidic residues" evidence="4">
    <location>
        <begin position="319"/>
        <end position="328"/>
    </location>
</feature>
<organism evidence="8 9">
    <name type="scientific">Ursus maritimus</name>
    <name type="common">Polar bear</name>
    <name type="synonym">Thalarctos maritimus</name>
    <dbReference type="NCBI Taxonomy" id="29073"/>
    <lineage>
        <taxon>Eukaryota</taxon>
        <taxon>Metazoa</taxon>
        <taxon>Chordata</taxon>
        <taxon>Craniata</taxon>
        <taxon>Vertebrata</taxon>
        <taxon>Euteleostomi</taxon>
        <taxon>Mammalia</taxon>
        <taxon>Eutheria</taxon>
        <taxon>Laurasiatheria</taxon>
        <taxon>Carnivora</taxon>
        <taxon>Caniformia</taxon>
        <taxon>Ursidae</taxon>
        <taxon>Ursus</taxon>
    </lineage>
</organism>